<sequence length="200" mass="22591">MQVQPELNHTDVSRSYHFVWSVGQALQATLLEISYDLGADPDFRTPVSKSYLSFEEYLRFLAKQRGDYNCVVFSRTCPTFPVALVLLSDLVTSGQQEADLIASRKVTAGRVNSRSCSIVPVDVGWSALWTGGTKVKAVYLERVDVCGSVSIKHLPRYGCCVIISLSFPKLKPSHFQERFKFHHGSHDLGIRQMPTWFNFR</sequence>
<accession>A0AA38PTK6</accession>
<reference evidence="1" key="1">
    <citation type="submission" date="2022-08" db="EMBL/GenBank/DDBJ databases">
        <authorList>
            <consortium name="DOE Joint Genome Institute"/>
            <person name="Min B."/>
            <person name="Riley R."/>
            <person name="Sierra-Patev S."/>
            <person name="Naranjo-Ortiz M."/>
            <person name="Looney B."/>
            <person name="Konkel Z."/>
            <person name="Slot J.C."/>
            <person name="Sakamoto Y."/>
            <person name="Steenwyk J.L."/>
            <person name="Rokas A."/>
            <person name="Carro J."/>
            <person name="Camarero S."/>
            <person name="Ferreira P."/>
            <person name="Molpeceres G."/>
            <person name="Ruiz-Duenas F.J."/>
            <person name="Serrano A."/>
            <person name="Henrissat B."/>
            <person name="Drula E."/>
            <person name="Hughes K.W."/>
            <person name="Mata J.L."/>
            <person name="Ishikawa N.K."/>
            <person name="Vargas-Isla R."/>
            <person name="Ushijima S."/>
            <person name="Smith C.A."/>
            <person name="Ahrendt S."/>
            <person name="Andreopoulos W."/>
            <person name="He G."/>
            <person name="Labutti K."/>
            <person name="Lipzen A."/>
            <person name="Ng V."/>
            <person name="Sandor L."/>
            <person name="Barry K."/>
            <person name="Martinez A.T."/>
            <person name="Xiao Y."/>
            <person name="Gibbons J.G."/>
            <person name="Terashima K."/>
            <person name="Hibbett D.S."/>
            <person name="Grigoriev I.V."/>
        </authorList>
    </citation>
    <scope>NUCLEOTIDE SEQUENCE</scope>
    <source>
        <strain evidence="1">TFB7829</strain>
    </source>
</reference>
<name>A0AA38PTK6_9AGAR</name>
<evidence type="ECO:0000313" key="2">
    <source>
        <dbReference type="Proteomes" id="UP001163850"/>
    </source>
</evidence>
<dbReference type="AlphaFoldDB" id="A0AA38PTK6"/>
<protein>
    <submittedName>
        <fullName evidence="1">Uncharacterized protein</fullName>
    </submittedName>
</protein>
<comment type="caution">
    <text evidence="1">The sequence shown here is derived from an EMBL/GenBank/DDBJ whole genome shotgun (WGS) entry which is preliminary data.</text>
</comment>
<dbReference type="Proteomes" id="UP001163850">
    <property type="component" value="Unassembled WGS sequence"/>
</dbReference>
<organism evidence="1 2">
    <name type="scientific">Lentinula detonsa</name>
    <dbReference type="NCBI Taxonomy" id="2804962"/>
    <lineage>
        <taxon>Eukaryota</taxon>
        <taxon>Fungi</taxon>
        <taxon>Dikarya</taxon>
        <taxon>Basidiomycota</taxon>
        <taxon>Agaricomycotina</taxon>
        <taxon>Agaricomycetes</taxon>
        <taxon>Agaricomycetidae</taxon>
        <taxon>Agaricales</taxon>
        <taxon>Marasmiineae</taxon>
        <taxon>Omphalotaceae</taxon>
        <taxon>Lentinula</taxon>
    </lineage>
</organism>
<gene>
    <name evidence="1" type="ORF">F5890DRAFT_609788</name>
</gene>
<evidence type="ECO:0000313" key="1">
    <source>
        <dbReference type="EMBL" id="KAJ3980978.1"/>
    </source>
</evidence>
<dbReference type="EMBL" id="MU802143">
    <property type="protein sequence ID" value="KAJ3980978.1"/>
    <property type="molecule type" value="Genomic_DNA"/>
</dbReference>
<proteinExistence type="predicted"/>